<reference evidence="2 3" key="1">
    <citation type="submission" date="2016-11" db="EMBL/GenBank/DDBJ databases">
        <authorList>
            <person name="Jaros S."/>
            <person name="Januszkiewicz K."/>
            <person name="Wedrychowicz H."/>
        </authorList>
    </citation>
    <scope>NUCLEOTIDE SEQUENCE [LARGE SCALE GENOMIC DNA]</scope>
    <source>
        <strain evidence="2 3">DSM 18119</strain>
    </source>
</reference>
<proteinExistence type="predicted"/>
<dbReference type="Gene3D" id="2.60.120.10">
    <property type="entry name" value="Jelly Rolls"/>
    <property type="match status" value="1"/>
</dbReference>
<dbReference type="AlphaFoldDB" id="A0A1M5AQ49"/>
<feature type="domain" description="Cyclic nucleotide-binding" evidence="1">
    <location>
        <begin position="1"/>
        <end position="115"/>
    </location>
</feature>
<dbReference type="OrthoDB" id="9152304at2"/>
<dbReference type="PROSITE" id="PS50042">
    <property type="entry name" value="CNMP_BINDING_3"/>
    <property type="match status" value="1"/>
</dbReference>
<dbReference type="RefSeq" id="WP_072835490.1">
    <property type="nucleotide sequence ID" value="NZ_FQUU01000009.1"/>
</dbReference>
<gene>
    <name evidence="2" type="ORF">SAMN02745131_02309</name>
</gene>
<dbReference type="InterPro" id="IPR000595">
    <property type="entry name" value="cNMP-bd_dom"/>
</dbReference>
<keyword evidence="2" id="KW-0808">Transferase</keyword>
<accession>A0A1M5AQ49</accession>
<organism evidence="2 3">
    <name type="scientific">Flavisolibacter ginsengisoli DSM 18119</name>
    <dbReference type="NCBI Taxonomy" id="1121884"/>
    <lineage>
        <taxon>Bacteria</taxon>
        <taxon>Pseudomonadati</taxon>
        <taxon>Bacteroidota</taxon>
        <taxon>Chitinophagia</taxon>
        <taxon>Chitinophagales</taxon>
        <taxon>Chitinophagaceae</taxon>
        <taxon>Flavisolibacter</taxon>
    </lineage>
</organism>
<dbReference type="EMBL" id="FQUU01000009">
    <property type="protein sequence ID" value="SHF32286.1"/>
    <property type="molecule type" value="Genomic_DNA"/>
</dbReference>
<dbReference type="InterPro" id="IPR014710">
    <property type="entry name" value="RmlC-like_jellyroll"/>
</dbReference>
<sequence>MFELLHQKFAEKISLTEEEFNYCKSLFKPKKLRKRQYFLQEGDVCKYQAFIEKGILRSYTIDEKGSEHILQFATEGWWMADLSSYVTGESSLFNIQAIEASELLLISKPSWDELMLSIPKFEHYFRILIQNHLVATQKRLMQSLSETAEEKYNKFSKTYPDCLQRVPKHMIASYLGVSRETLSRLRKNIIL</sequence>
<dbReference type="STRING" id="1121884.SAMN02745131_02309"/>
<dbReference type="Pfam" id="PF00027">
    <property type="entry name" value="cNMP_binding"/>
    <property type="match status" value="1"/>
</dbReference>
<dbReference type="InterPro" id="IPR018490">
    <property type="entry name" value="cNMP-bd_dom_sf"/>
</dbReference>
<evidence type="ECO:0000259" key="1">
    <source>
        <dbReference type="PROSITE" id="PS50042"/>
    </source>
</evidence>
<protein>
    <submittedName>
        <fullName evidence="2">cAMP-binding domain of CRP or a regulatory subunit of cAMP-dependent protein kinases</fullName>
    </submittedName>
</protein>
<keyword evidence="2" id="KW-0418">Kinase</keyword>
<keyword evidence="3" id="KW-1185">Reference proteome</keyword>
<evidence type="ECO:0000313" key="2">
    <source>
        <dbReference type="EMBL" id="SHF32286.1"/>
    </source>
</evidence>
<name>A0A1M5AQ49_9BACT</name>
<evidence type="ECO:0000313" key="3">
    <source>
        <dbReference type="Proteomes" id="UP000184048"/>
    </source>
</evidence>
<dbReference type="GO" id="GO:0016301">
    <property type="term" value="F:kinase activity"/>
    <property type="evidence" value="ECO:0007669"/>
    <property type="project" value="UniProtKB-KW"/>
</dbReference>
<dbReference type="SUPFAM" id="SSF51206">
    <property type="entry name" value="cAMP-binding domain-like"/>
    <property type="match status" value="1"/>
</dbReference>
<dbReference type="Proteomes" id="UP000184048">
    <property type="component" value="Unassembled WGS sequence"/>
</dbReference>